<accession>A0A2K9ZE92</accession>
<sequence>MGVAVVVVVIVLGIHNYLLGPEGRSMGYPPSSDWKVKHYFHGRDFCDG</sequence>
<gene>
    <name evidence="1" type="ORF">CUJ84_pRLN2000012</name>
</gene>
<organism evidence="1 2">
    <name type="scientific">Rhizobium leguminosarum</name>
    <dbReference type="NCBI Taxonomy" id="384"/>
    <lineage>
        <taxon>Bacteria</taxon>
        <taxon>Pseudomonadati</taxon>
        <taxon>Pseudomonadota</taxon>
        <taxon>Alphaproteobacteria</taxon>
        <taxon>Hyphomicrobiales</taxon>
        <taxon>Rhizobiaceae</taxon>
        <taxon>Rhizobium/Agrobacterium group</taxon>
        <taxon>Rhizobium</taxon>
    </lineage>
</organism>
<evidence type="ECO:0000313" key="1">
    <source>
        <dbReference type="EMBL" id="AUW46559.1"/>
    </source>
</evidence>
<reference evidence="1 2" key="1">
    <citation type="submission" date="2017-11" db="EMBL/GenBank/DDBJ databases">
        <title>Complete genome of Rhizobium leguminosarum Norway, an ineffective micro-symbiont.</title>
        <authorList>
            <person name="Hoffrichter A."/>
            <person name="Liang J."/>
            <person name="Brachmann A."/>
            <person name="Marin M."/>
        </authorList>
    </citation>
    <scope>NUCLEOTIDE SEQUENCE [LARGE SCALE GENOMIC DNA]</scope>
    <source>
        <strain evidence="1 2">Norway</strain>
        <plasmid evidence="2">Plasmid prln2</plasmid>
    </source>
</reference>
<protein>
    <submittedName>
        <fullName evidence="1">Uncharacterized protein</fullName>
    </submittedName>
</protein>
<geneLocation type="plasmid" evidence="2">
    <name>prln2</name>
</geneLocation>
<dbReference type="EMBL" id="CP025014">
    <property type="protein sequence ID" value="AUW46559.1"/>
    <property type="molecule type" value="Genomic_DNA"/>
</dbReference>
<dbReference type="AlphaFoldDB" id="A0A2K9ZE92"/>
<keyword evidence="1" id="KW-0614">Plasmid</keyword>
<name>A0A2K9ZE92_RHILE</name>
<dbReference type="Proteomes" id="UP000238523">
    <property type="component" value="Plasmid pRLN2"/>
</dbReference>
<evidence type="ECO:0000313" key="2">
    <source>
        <dbReference type="Proteomes" id="UP000238523"/>
    </source>
</evidence>
<proteinExistence type="predicted"/>